<proteinExistence type="predicted"/>
<dbReference type="Proteomes" id="UP000324222">
    <property type="component" value="Unassembled WGS sequence"/>
</dbReference>
<name>A0A5B7D253_PORTR</name>
<evidence type="ECO:0000313" key="3">
    <source>
        <dbReference type="Proteomes" id="UP000324222"/>
    </source>
</evidence>
<evidence type="ECO:0000256" key="1">
    <source>
        <dbReference type="SAM" id="MobiDB-lite"/>
    </source>
</evidence>
<protein>
    <submittedName>
        <fullName evidence="2">Uncharacterized protein</fullName>
    </submittedName>
</protein>
<organism evidence="2 3">
    <name type="scientific">Portunus trituberculatus</name>
    <name type="common">Swimming crab</name>
    <name type="synonym">Neptunus trituberculatus</name>
    <dbReference type="NCBI Taxonomy" id="210409"/>
    <lineage>
        <taxon>Eukaryota</taxon>
        <taxon>Metazoa</taxon>
        <taxon>Ecdysozoa</taxon>
        <taxon>Arthropoda</taxon>
        <taxon>Crustacea</taxon>
        <taxon>Multicrustacea</taxon>
        <taxon>Malacostraca</taxon>
        <taxon>Eumalacostraca</taxon>
        <taxon>Eucarida</taxon>
        <taxon>Decapoda</taxon>
        <taxon>Pleocyemata</taxon>
        <taxon>Brachyura</taxon>
        <taxon>Eubrachyura</taxon>
        <taxon>Portunoidea</taxon>
        <taxon>Portunidae</taxon>
        <taxon>Portuninae</taxon>
        <taxon>Portunus</taxon>
    </lineage>
</organism>
<dbReference type="AlphaFoldDB" id="A0A5B7D253"/>
<reference evidence="2 3" key="1">
    <citation type="submission" date="2019-05" db="EMBL/GenBank/DDBJ databases">
        <title>Another draft genome of Portunus trituberculatus and its Hox gene families provides insights of decapod evolution.</title>
        <authorList>
            <person name="Jeong J.-H."/>
            <person name="Song I."/>
            <person name="Kim S."/>
            <person name="Choi T."/>
            <person name="Kim D."/>
            <person name="Ryu S."/>
            <person name="Kim W."/>
        </authorList>
    </citation>
    <scope>NUCLEOTIDE SEQUENCE [LARGE SCALE GENOMIC DNA]</scope>
    <source>
        <tissue evidence="2">Muscle</tissue>
    </source>
</reference>
<keyword evidence="3" id="KW-1185">Reference proteome</keyword>
<gene>
    <name evidence="2" type="ORF">E2C01_008541</name>
</gene>
<evidence type="ECO:0000313" key="2">
    <source>
        <dbReference type="EMBL" id="MPC15740.1"/>
    </source>
</evidence>
<sequence>MKKQDQRRGSTVSYWQFRGPGVRMCGEGSFRCNNSVKLRHPHYYHHPLPPPPHQPTFIPESKSHSKQHHATTNTRRRGTSLTLPLLLRHRD</sequence>
<accession>A0A5B7D253</accession>
<dbReference type="EMBL" id="VSRR010000451">
    <property type="protein sequence ID" value="MPC15740.1"/>
    <property type="molecule type" value="Genomic_DNA"/>
</dbReference>
<comment type="caution">
    <text evidence="2">The sequence shown here is derived from an EMBL/GenBank/DDBJ whole genome shotgun (WGS) entry which is preliminary data.</text>
</comment>
<feature type="region of interest" description="Disordered" evidence="1">
    <location>
        <begin position="43"/>
        <end position="91"/>
    </location>
</feature>
<feature type="compositionally biased region" description="Basic residues" evidence="1">
    <location>
        <begin position="64"/>
        <end position="78"/>
    </location>
</feature>